<dbReference type="GO" id="GO:0016491">
    <property type="term" value="F:oxidoreductase activity"/>
    <property type="evidence" value="ECO:0007669"/>
    <property type="project" value="UniProtKB-KW"/>
</dbReference>
<dbReference type="InterPro" id="IPR002347">
    <property type="entry name" value="SDR_fam"/>
</dbReference>
<dbReference type="STRING" id="1129793.GPLA_3256"/>
<comment type="caution">
    <text evidence="3">The sequence shown here is derived from an EMBL/GenBank/DDBJ whole genome shotgun (WGS) entry which is preliminary data.</text>
</comment>
<accession>K6ZDG7</accession>
<sequence length="247" mass="27086">MKRVALVTGASSGIGFALCTSLLTSTTDISVVAVCREPSSLEGLSRQFLKRLTIVNSDIATESGRNHLCNVLGNIVKIDFVVHCAAVVTPLAPLENIDYHDWMICQQTNVDAPVFITLKLLKKLSHSRVLFLTSDATLQPVYGAASYCVSKMALHMAYACLKTEIAVEKAIFGLVAPGNVDTPMQERIRMTDPNDLPIATAMTDAYEKNRLLTPELAATYISKILLTANSEEFSSRCWNISEYLKRP</sequence>
<protein>
    <recommendedName>
        <fullName evidence="5">Sepiapterin reductase</fullName>
    </recommendedName>
</protein>
<dbReference type="Proteomes" id="UP000006322">
    <property type="component" value="Unassembled WGS sequence"/>
</dbReference>
<evidence type="ECO:0000313" key="4">
    <source>
        <dbReference type="Proteomes" id="UP000006322"/>
    </source>
</evidence>
<dbReference type="PANTHER" id="PTHR42901">
    <property type="entry name" value="ALCOHOL DEHYDROGENASE"/>
    <property type="match status" value="1"/>
</dbReference>
<dbReference type="PANTHER" id="PTHR42901:SF1">
    <property type="entry name" value="ALCOHOL DEHYDROGENASE"/>
    <property type="match status" value="1"/>
</dbReference>
<gene>
    <name evidence="3" type="ORF">GPLA_3256</name>
</gene>
<evidence type="ECO:0000313" key="3">
    <source>
        <dbReference type="EMBL" id="GAC34146.1"/>
    </source>
</evidence>
<dbReference type="OrthoDB" id="9810734at2"/>
<name>K6ZDG7_9ALTE</name>
<reference evidence="4" key="1">
    <citation type="journal article" date="2014" name="Environ. Microbiol.">
        <title>Comparative genomics of the marine bacterial genus Glaciecola reveals the high degree of genomic diversity and genomic characteristic for cold adaptation.</title>
        <authorList>
            <person name="Qin Q.L."/>
            <person name="Xie B.B."/>
            <person name="Yu Y."/>
            <person name="Shu Y.L."/>
            <person name="Rong J.C."/>
            <person name="Zhang Y.J."/>
            <person name="Zhao D.L."/>
            <person name="Chen X.L."/>
            <person name="Zhang X.Y."/>
            <person name="Chen B."/>
            <person name="Zhou B.C."/>
            <person name="Zhang Y.Z."/>
        </authorList>
    </citation>
    <scope>NUCLEOTIDE SEQUENCE [LARGE SCALE GENOMIC DNA]</scope>
    <source>
        <strain evidence="4">LMG 21857</strain>
    </source>
</reference>
<dbReference type="InterPro" id="IPR036291">
    <property type="entry name" value="NAD(P)-bd_dom_sf"/>
</dbReference>
<proteinExistence type="inferred from homology"/>
<keyword evidence="2" id="KW-0560">Oxidoreductase</keyword>
<evidence type="ECO:0000256" key="1">
    <source>
        <dbReference type="ARBA" id="ARBA00006484"/>
    </source>
</evidence>
<evidence type="ECO:0000256" key="2">
    <source>
        <dbReference type="ARBA" id="ARBA00023002"/>
    </source>
</evidence>
<dbReference type="Gene3D" id="3.40.50.720">
    <property type="entry name" value="NAD(P)-binding Rossmann-like Domain"/>
    <property type="match status" value="1"/>
</dbReference>
<dbReference type="RefSeq" id="WP_007105912.1">
    <property type="nucleotide sequence ID" value="NZ_BAER01000094.1"/>
</dbReference>
<keyword evidence="4" id="KW-1185">Reference proteome</keyword>
<organism evidence="3 4">
    <name type="scientific">Paraglaciecola polaris LMG 21857</name>
    <dbReference type="NCBI Taxonomy" id="1129793"/>
    <lineage>
        <taxon>Bacteria</taxon>
        <taxon>Pseudomonadati</taxon>
        <taxon>Pseudomonadota</taxon>
        <taxon>Gammaproteobacteria</taxon>
        <taxon>Alteromonadales</taxon>
        <taxon>Alteromonadaceae</taxon>
        <taxon>Paraglaciecola</taxon>
    </lineage>
</organism>
<dbReference type="Pfam" id="PF00106">
    <property type="entry name" value="adh_short"/>
    <property type="match status" value="1"/>
</dbReference>
<dbReference type="PRINTS" id="PR00081">
    <property type="entry name" value="GDHRDH"/>
</dbReference>
<evidence type="ECO:0008006" key="5">
    <source>
        <dbReference type="Google" id="ProtNLM"/>
    </source>
</evidence>
<dbReference type="AlphaFoldDB" id="K6ZDG7"/>
<dbReference type="SUPFAM" id="SSF51735">
    <property type="entry name" value="NAD(P)-binding Rossmann-fold domains"/>
    <property type="match status" value="1"/>
</dbReference>
<comment type="similarity">
    <text evidence="1">Belongs to the short-chain dehydrogenases/reductases (SDR) family.</text>
</comment>
<dbReference type="EMBL" id="BAER01000094">
    <property type="protein sequence ID" value="GAC34146.1"/>
    <property type="molecule type" value="Genomic_DNA"/>
</dbReference>